<feature type="domain" description="Carbohydrate kinase PfkB" evidence="6">
    <location>
        <begin position="3"/>
        <end position="301"/>
    </location>
</feature>
<dbReference type="AlphaFoldDB" id="A0AAE3G3B4"/>
<reference evidence="7" key="1">
    <citation type="submission" date="2022-03" db="EMBL/GenBank/DDBJ databases">
        <title>Genomic Encyclopedia of Type Strains, Phase III (KMG-III): the genomes of soil and plant-associated and newly described type strains.</title>
        <authorList>
            <person name="Whitman W."/>
        </authorList>
    </citation>
    <scope>NUCLEOTIDE SEQUENCE</scope>
    <source>
        <strain evidence="7">ANL 6-2</strain>
    </source>
</reference>
<proteinExistence type="inferred from homology"/>
<dbReference type="PANTHER" id="PTHR43085:SF1">
    <property type="entry name" value="PSEUDOURIDINE KINASE-RELATED"/>
    <property type="match status" value="1"/>
</dbReference>
<evidence type="ECO:0000256" key="4">
    <source>
        <dbReference type="ARBA" id="ARBA00022777"/>
    </source>
</evidence>
<dbReference type="PANTHER" id="PTHR43085">
    <property type="entry name" value="HEXOKINASE FAMILY MEMBER"/>
    <property type="match status" value="1"/>
</dbReference>
<accession>A0AAE3G3B4</accession>
<evidence type="ECO:0000259" key="6">
    <source>
        <dbReference type="Pfam" id="PF00294"/>
    </source>
</evidence>
<gene>
    <name evidence="7" type="ORF">J2T57_001015</name>
</gene>
<dbReference type="Pfam" id="PF00294">
    <property type="entry name" value="PfkB"/>
    <property type="match status" value="1"/>
</dbReference>
<dbReference type="Gene3D" id="3.40.1190.20">
    <property type="match status" value="1"/>
</dbReference>
<name>A0AAE3G3B4_9GAMM</name>
<dbReference type="GO" id="GO:0005524">
    <property type="term" value="F:ATP binding"/>
    <property type="evidence" value="ECO:0007669"/>
    <property type="project" value="UniProtKB-KW"/>
</dbReference>
<evidence type="ECO:0000256" key="5">
    <source>
        <dbReference type="ARBA" id="ARBA00022840"/>
    </source>
</evidence>
<evidence type="ECO:0000256" key="3">
    <source>
        <dbReference type="ARBA" id="ARBA00022741"/>
    </source>
</evidence>
<dbReference type="InterPro" id="IPR050306">
    <property type="entry name" value="PfkB_Carbo_kinase"/>
</dbReference>
<keyword evidence="3" id="KW-0547">Nucleotide-binding</keyword>
<sequence length="319" mass="33752">MLLTCGEALIDLVPGESGDSDFKPVPGGAPYNVACAVSRMGAPAAFLGAVADDWLGELLRARLRETGVDTGLLAQRTAATPIALVRRNPTGSAEYIFHGLGPDSPCLTEEHIPANLPDQVNCIVTGGLAAGLPGSAEVVEALLERERGHRLLVLDPNIRPTLMYDRPALLDRWWRQLACADIVKVSDEDVGWLAPGEEPEAFARHLLEHGPALVVLTRGGDGAVALTLKERVFVRPPKITVRDTVGAGDTYTAACLVWLHRQGLLSRDATVGLGRGPLHELLRFASAAAAICCTRAGAETPTLDEVQSLLTRTASVGGT</sequence>
<keyword evidence="2 7" id="KW-0808">Transferase</keyword>
<dbReference type="CDD" id="cd01167">
    <property type="entry name" value="bac_FRK"/>
    <property type="match status" value="1"/>
</dbReference>
<keyword evidence="4" id="KW-0418">Kinase</keyword>
<dbReference type="InterPro" id="IPR011611">
    <property type="entry name" value="PfkB_dom"/>
</dbReference>
<dbReference type="EMBL" id="JALJXV010000002">
    <property type="protein sequence ID" value="MCP1673916.1"/>
    <property type="molecule type" value="Genomic_DNA"/>
</dbReference>
<dbReference type="GO" id="GO:0008865">
    <property type="term" value="F:fructokinase activity"/>
    <property type="evidence" value="ECO:0007669"/>
    <property type="project" value="UniProtKB-EC"/>
</dbReference>
<dbReference type="RefSeq" id="WP_253475218.1">
    <property type="nucleotide sequence ID" value="NZ_JALJXV010000002.1"/>
</dbReference>
<dbReference type="InterPro" id="IPR029056">
    <property type="entry name" value="Ribokinase-like"/>
</dbReference>
<evidence type="ECO:0000313" key="8">
    <source>
        <dbReference type="Proteomes" id="UP001205843"/>
    </source>
</evidence>
<organism evidence="7 8">
    <name type="scientific">Natronocella acetinitrilica</name>
    <dbReference type="NCBI Taxonomy" id="414046"/>
    <lineage>
        <taxon>Bacteria</taxon>
        <taxon>Pseudomonadati</taxon>
        <taxon>Pseudomonadota</taxon>
        <taxon>Gammaproteobacteria</taxon>
        <taxon>Chromatiales</taxon>
        <taxon>Ectothiorhodospiraceae</taxon>
        <taxon>Natronocella</taxon>
    </lineage>
</organism>
<dbReference type="SUPFAM" id="SSF53613">
    <property type="entry name" value="Ribokinase-like"/>
    <property type="match status" value="1"/>
</dbReference>
<evidence type="ECO:0000313" key="7">
    <source>
        <dbReference type="EMBL" id="MCP1673916.1"/>
    </source>
</evidence>
<keyword evidence="5" id="KW-0067">ATP-binding</keyword>
<evidence type="ECO:0000256" key="2">
    <source>
        <dbReference type="ARBA" id="ARBA00022679"/>
    </source>
</evidence>
<dbReference type="Proteomes" id="UP001205843">
    <property type="component" value="Unassembled WGS sequence"/>
</dbReference>
<evidence type="ECO:0000256" key="1">
    <source>
        <dbReference type="ARBA" id="ARBA00010688"/>
    </source>
</evidence>
<protein>
    <submittedName>
        <fullName evidence="7">Fructokinase</fullName>
        <ecNumber evidence="7">2.7.1.4</ecNumber>
    </submittedName>
</protein>
<keyword evidence="8" id="KW-1185">Reference proteome</keyword>
<comment type="caution">
    <text evidence="7">The sequence shown here is derived from an EMBL/GenBank/DDBJ whole genome shotgun (WGS) entry which is preliminary data.</text>
</comment>
<comment type="similarity">
    <text evidence="1">Belongs to the carbohydrate kinase PfkB family.</text>
</comment>
<dbReference type="EC" id="2.7.1.4" evidence="7"/>